<name>E1QVL0_OLSUV</name>
<dbReference type="Proteomes" id="UP000000333">
    <property type="component" value="Chromosome"/>
</dbReference>
<organism evidence="1 2">
    <name type="scientific">Olsenella uli (strain ATCC 49627 / DSM 7084 / CCUG 31166 / CIP 109912 / JCM 12494 / LMG 11480 / NCIMB 702895 / VPI D76D-27C)</name>
    <name type="common">Lactobacillus uli</name>
    <dbReference type="NCBI Taxonomy" id="633147"/>
    <lineage>
        <taxon>Bacteria</taxon>
        <taxon>Bacillati</taxon>
        <taxon>Actinomycetota</taxon>
        <taxon>Coriobacteriia</taxon>
        <taxon>Coriobacteriales</taxon>
        <taxon>Atopobiaceae</taxon>
        <taxon>Olsenella</taxon>
    </lineage>
</organism>
<dbReference type="EMBL" id="CP002106">
    <property type="protein sequence ID" value="ADK68163.1"/>
    <property type="molecule type" value="Genomic_DNA"/>
</dbReference>
<dbReference type="HOGENOM" id="CLU_2524290_0_0_11"/>
<accession>E1QVL0</accession>
<keyword evidence="2" id="KW-1185">Reference proteome</keyword>
<proteinExistence type="predicted"/>
<dbReference type="PATRIC" id="fig|633147.7.peg.491"/>
<dbReference type="AlphaFoldDB" id="E1QVL0"/>
<dbReference type="KEGG" id="ols:Olsu_1053"/>
<sequence length="84" mass="8670">MPVEPVGVDRKFYTAHLQEGMPCWRNDGRGRLALAANGGAGAWGADGTGVAGGGQVGRVRLEAASVCTGRIARPFANSSSSRVR</sequence>
<evidence type="ECO:0000313" key="1">
    <source>
        <dbReference type="EMBL" id="ADK68163.1"/>
    </source>
</evidence>
<evidence type="ECO:0000313" key="2">
    <source>
        <dbReference type="Proteomes" id="UP000000333"/>
    </source>
</evidence>
<reference evidence="1 2" key="1">
    <citation type="journal article" date="2010" name="Stand. Genomic Sci.">
        <title>Complete genome sequence of Olsenella uli type strain (VPI D76D-27C).</title>
        <authorList>
            <person name="Goker M."/>
            <person name="Held B."/>
            <person name="Lucas S."/>
            <person name="Nolan M."/>
            <person name="Yasawong M."/>
            <person name="Glavina Del Rio T."/>
            <person name="Tice H."/>
            <person name="Cheng J.F."/>
            <person name="Bruce D."/>
            <person name="Detter J.C."/>
            <person name="Tapia R."/>
            <person name="Han C."/>
            <person name="Goodwin L."/>
            <person name="Pitluck S."/>
            <person name="Liolios K."/>
            <person name="Ivanova N."/>
            <person name="Mavromatis K."/>
            <person name="Mikhailova N."/>
            <person name="Pati A."/>
            <person name="Chen A."/>
            <person name="Palaniappan K."/>
            <person name="Land M."/>
            <person name="Hauser L."/>
            <person name="Chang Y.J."/>
            <person name="Jeffries C.D."/>
            <person name="Rohde M."/>
            <person name="Sikorski J."/>
            <person name="Pukall R."/>
            <person name="Woyke T."/>
            <person name="Bristow J."/>
            <person name="Eisen J.A."/>
            <person name="Markowitz V."/>
            <person name="Hugenholtz P."/>
            <person name="Kyrpides N.C."/>
            <person name="Klenk H.P."/>
            <person name="Lapidus A."/>
        </authorList>
    </citation>
    <scope>NUCLEOTIDE SEQUENCE [LARGE SCALE GENOMIC DNA]</scope>
    <source>
        <strain evidence="2">ATCC 49627 / DSM 7084 / CIP 109912 / JCM 12494 / NCIMB 702895 / VPI D76D-27C</strain>
    </source>
</reference>
<gene>
    <name evidence="1" type="ordered locus">Olsu_1053</name>
</gene>
<protein>
    <submittedName>
        <fullName evidence="1">Uncharacterized protein</fullName>
    </submittedName>
</protein>